<dbReference type="GO" id="GO:0009252">
    <property type="term" value="P:peptidoglycan biosynthetic process"/>
    <property type="evidence" value="ECO:0007669"/>
    <property type="project" value="UniProtKB-KW"/>
</dbReference>
<evidence type="ECO:0000313" key="12">
    <source>
        <dbReference type="Proteomes" id="UP001168478"/>
    </source>
</evidence>
<comment type="similarity">
    <text evidence="2">Belongs to the YkuD family.</text>
</comment>
<dbReference type="InterPro" id="IPR052905">
    <property type="entry name" value="LD-transpeptidase_YkuD-like"/>
</dbReference>
<keyword evidence="11" id="KW-1185">Reference proteome</keyword>
<evidence type="ECO:0000313" key="10">
    <source>
        <dbReference type="EMBL" id="MDN0025392.1"/>
    </source>
</evidence>
<dbReference type="InterPro" id="IPR038063">
    <property type="entry name" value="Transpep_catalytic_dom"/>
</dbReference>
<dbReference type="GO" id="GO:0008360">
    <property type="term" value="P:regulation of cell shape"/>
    <property type="evidence" value="ECO:0007669"/>
    <property type="project" value="UniProtKB-UniRule"/>
</dbReference>
<dbReference type="Proteomes" id="UP001168478">
    <property type="component" value="Unassembled WGS sequence"/>
</dbReference>
<evidence type="ECO:0000256" key="3">
    <source>
        <dbReference type="ARBA" id="ARBA00022679"/>
    </source>
</evidence>
<comment type="caution">
    <text evidence="10">The sequence shown here is derived from an EMBL/GenBank/DDBJ whole genome shotgun (WGS) entry which is preliminary data.</text>
</comment>
<dbReference type="PROSITE" id="PS52029">
    <property type="entry name" value="LD_TPASE"/>
    <property type="match status" value="1"/>
</dbReference>
<comment type="pathway">
    <text evidence="1 7">Cell wall biogenesis; peptidoglycan biosynthesis.</text>
</comment>
<organism evidence="10 12">
    <name type="scientific">Leyella lascolaii</name>
    <dbReference type="NCBI Taxonomy" id="1776379"/>
    <lineage>
        <taxon>Bacteria</taxon>
        <taxon>Pseudomonadati</taxon>
        <taxon>Bacteroidota</taxon>
        <taxon>Bacteroidia</taxon>
        <taxon>Bacteroidales</taxon>
        <taxon>Prevotellaceae</taxon>
        <taxon>Leyella</taxon>
    </lineage>
</organism>
<feature type="domain" description="L,D-TPase catalytic" evidence="8">
    <location>
        <begin position="233"/>
        <end position="406"/>
    </location>
</feature>
<keyword evidence="6 7" id="KW-0961">Cell wall biogenesis/degradation</keyword>
<dbReference type="CDD" id="cd16913">
    <property type="entry name" value="YkuD_like"/>
    <property type="match status" value="1"/>
</dbReference>
<evidence type="ECO:0000256" key="4">
    <source>
        <dbReference type="ARBA" id="ARBA00022960"/>
    </source>
</evidence>
<dbReference type="EMBL" id="JAUEIF010000006">
    <property type="protein sequence ID" value="MDN0025392.1"/>
    <property type="molecule type" value="Genomic_DNA"/>
</dbReference>
<evidence type="ECO:0000256" key="2">
    <source>
        <dbReference type="ARBA" id="ARBA00005992"/>
    </source>
</evidence>
<dbReference type="SUPFAM" id="SSF141523">
    <property type="entry name" value="L,D-transpeptidase catalytic domain-like"/>
    <property type="match status" value="1"/>
</dbReference>
<feature type="active site" description="Proton donor/acceptor" evidence="7">
    <location>
        <position position="362"/>
    </location>
</feature>
<dbReference type="RefSeq" id="WP_289825084.1">
    <property type="nucleotide sequence ID" value="NZ_JAUEIE010000004.1"/>
</dbReference>
<evidence type="ECO:0000256" key="6">
    <source>
        <dbReference type="ARBA" id="ARBA00023316"/>
    </source>
</evidence>
<dbReference type="InterPro" id="IPR005490">
    <property type="entry name" value="LD_TPept_cat_dom"/>
</dbReference>
<reference evidence="10" key="1">
    <citation type="submission" date="2023-06" db="EMBL/GenBank/DDBJ databases">
        <authorList>
            <person name="Zeman M."/>
            <person name="Kubasova T."/>
            <person name="Jahodarova E."/>
            <person name="Nykrynova M."/>
            <person name="Rychlik I."/>
        </authorList>
    </citation>
    <scope>NUCLEOTIDE SEQUENCE</scope>
    <source>
        <strain evidence="10">ET15</strain>
        <strain evidence="9">ET37</strain>
    </source>
</reference>
<name>A0AAW7JVP2_9BACT</name>
<dbReference type="Gene3D" id="2.40.440.10">
    <property type="entry name" value="L,D-transpeptidase catalytic domain-like"/>
    <property type="match status" value="1"/>
</dbReference>
<sequence length="488" mass="57426">MEYFSEISSERYSVDNSLLKEKIHHLILSDRDKSELDVSVRKYYKDNDILLWVTRSGINSKADTLLKYLNDVRHIGFNPEKFYYSQIRNDIKTLRNLDFNDTDNINSVIARLEYYMTKAYVRYCTGQRYGFVNPAILYNTLDKDDSDTTNTRFIRLYDIPMQHPDRTYYNEAFRKILNDSIGVFLGESSPQNRLYDVLVTRLDNIKDKSKIKYICNIERARWRLSDYPGKYKKYVFINIPSQTLEAVDGDERIPMKIIFGKTSTKTPLLISKINRIDFNPKWIIPQSIIRKDVVKHVDDIDYFIRNNFYVTEKKTGEVIDLSDVTKEMLLSNDYRVIQEGGSGNSLGRVIFRFNNNFSVFLHDTSSPNVFTRTDRRASHGCIRVEKPFELAVFMLHEKEDNTIERIKYSMTNDNHVKEQSEKRNTHKVKSESALTDAGLYLSSLKINPTVPLFITYYTVYPVENSGIREYSDIYGYDQVIYDHLKRFM</sequence>
<dbReference type="PANTHER" id="PTHR41533:SF2">
    <property type="entry name" value="BLR7131 PROTEIN"/>
    <property type="match status" value="1"/>
</dbReference>
<dbReference type="GO" id="GO:0071555">
    <property type="term" value="P:cell wall organization"/>
    <property type="evidence" value="ECO:0007669"/>
    <property type="project" value="UniProtKB-UniRule"/>
</dbReference>
<dbReference type="InterPro" id="IPR045380">
    <property type="entry name" value="LD_TPept_scaffold_dom"/>
</dbReference>
<protein>
    <submittedName>
        <fullName evidence="10">L,D-transpeptidase family protein</fullName>
    </submittedName>
</protein>
<dbReference type="GO" id="GO:0016740">
    <property type="term" value="F:transferase activity"/>
    <property type="evidence" value="ECO:0007669"/>
    <property type="project" value="UniProtKB-KW"/>
</dbReference>
<evidence type="ECO:0000259" key="8">
    <source>
        <dbReference type="PROSITE" id="PS52029"/>
    </source>
</evidence>
<keyword evidence="3" id="KW-0808">Transferase</keyword>
<evidence type="ECO:0000256" key="5">
    <source>
        <dbReference type="ARBA" id="ARBA00022984"/>
    </source>
</evidence>
<gene>
    <name evidence="9" type="ORF">QVN81_06165</name>
    <name evidence="10" type="ORF">QVN84_07665</name>
</gene>
<feature type="active site" description="Nucleophile" evidence="7">
    <location>
        <position position="381"/>
    </location>
</feature>
<dbReference type="GO" id="GO:0004180">
    <property type="term" value="F:carboxypeptidase activity"/>
    <property type="evidence" value="ECO:0007669"/>
    <property type="project" value="UniProtKB-ARBA"/>
</dbReference>
<dbReference type="Proteomes" id="UP001167831">
    <property type="component" value="Unassembled WGS sequence"/>
</dbReference>
<keyword evidence="5 7" id="KW-0573">Peptidoglycan synthesis</keyword>
<dbReference type="PANTHER" id="PTHR41533">
    <property type="entry name" value="L,D-TRANSPEPTIDASE HI_1667-RELATED"/>
    <property type="match status" value="1"/>
</dbReference>
<evidence type="ECO:0000256" key="1">
    <source>
        <dbReference type="ARBA" id="ARBA00004752"/>
    </source>
</evidence>
<evidence type="ECO:0000313" key="11">
    <source>
        <dbReference type="Proteomes" id="UP001167831"/>
    </source>
</evidence>
<dbReference type="AlphaFoldDB" id="A0AAW7JVP2"/>
<dbReference type="Pfam" id="PF20142">
    <property type="entry name" value="Scaffold"/>
    <property type="match status" value="1"/>
</dbReference>
<accession>A0AAW7JVP2</accession>
<reference evidence="10" key="2">
    <citation type="submission" date="2023-08" db="EMBL/GenBank/DDBJ databases">
        <title>Identification and characterization of horizontal gene transfer across gut microbiota members of farm animals based on homology search.</title>
        <authorList>
            <person name="Schwarzerova J."/>
            <person name="Nykrynova M."/>
            <person name="Jureckova K."/>
            <person name="Cejkova D."/>
            <person name="Rychlik I."/>
        </authorList>
    </citation>
    <scope>NUCLEOTIDE SEQUENCE</scope>
    <source>
        <strain evidence="10">ET15</strain>
        <strain evidence="9">ET37</strain>
    </source>
</reference>
<proteinExistence type="inferred from homology"/>
<dbReference type="EMBL" id="JAUEIE010000004">
    <property type="protein sequence ID" value="MDN0022612.1"/>
    <property type="molecule type" value="Genomic_DNA"/>
</dbReference>
<evidence type="ECO:0000256" key="7">
    <source>
        <dbReference type="PROSITE-ProRule" id="PRU01373"/>
    </source>
</evidence>
<evidence type="ECO:0000313" key="9">
    <source>
        <dbReference type="EMBL" id="MDN0022612.1"/>
    </source>
</evidence>
<keyword evidence="4 7" id="KW-0133">Cell shape</keyword>
<dbReference type="Pfam" id="PF03734">
    <property type="entry name" value="YkuD"/>
    <property type="match status" value="1"/>
</dbReference>